<dbReference type="SMART" id="SM00355">
    <property type="entry name" value="ZnF_C2H2"/>
    <property type="match status" value="10"/>
</dbReference>
<dbReference type="AlphaFoldDB" id="A0A4Y2E3E7"/>
<protein>
    <submittedName>
        <fullName evidence="7">Zinc finger protein 569</fullName>
    </submittedName>
</protein>
<keyword evidence="4" id="KW-0862">Zinc</keyword>
<proteinExistence type="predicted"/>
<feature type="domain" description="C2H2-type" evidence="6">
    <location>
        <begin position="408"/>
        <end position="431"/>
    </location>
</feature>
<keyword evidence="2" id="KW-0677">Repeat</keyword>
<feature type="domain" description="C2H2-type" evidence="6">
    <location>
        <begin position="235"/>
        <end position="262"/>
    </location>
</feature>
<dbReference type="FunFam" id="3.30.160.60:FF:001732">
    <property type="entry name" value="Zgc:162936"/>
    <property type="match status" value="1"/>
</dbReference>
<keyword evidence="1" id="KW-0479">Metal-binding</keyword>
<evidence type="ECO:0000256" key="5">
    <source>
        <dbReference type="PROSITE-ProRule" id="PRU00042"/>
    </source>
</evidence>
<sequence>MNIRDNFFCFGGTTKLHKCPCCEYSSLVLTNVKRHILTHTGERPFKCSICDTSVNSDDGQGSVKYYSCPHCEFSSRYYTSVKNHILIHTGEKPFKCSYCGKSFNQKNSKYSVLKTKNSKFYACRFCGYSSPFETNMRNHIATHTGEHPFSCWICGKAFAQKTTLNNHVISHSFKIPHKCHICGKGLKQELTLHLQISSHYVPFKILTVGFETCFTEVFFFAYAKGFKVQKLPDNHRCPFCDYSSRIVSNVKQHILTHTGERPYICIHCGKDFIQKGNWKTHLRTHTGERSFVCPVCKRREEETALCDQRRSAEDSIINSKWSPKVHHCAHCEYISLKLGVIECTTYRPRKLHSCPHCEYTAIRVSDVKRHLLTHTGEQPFECSYCGKSFSQKGNLATHVLIHTGERPFSCSVCGKGFTQKFTLRVHMHRSHNYVF</sequence>
<dbReference type="Pfam" id="PF00096">
    <property type="entry name" value="zf-C2H2"/>
    <property type="match status" value="4"/>
</dbReference>
<feature type="domain" description="C2H2-type" evidence="6">
    <location>
        <begin position="380"/>
        <end position="407"/>
    </location>
</feature>
<keyword evidence="8" id="KW-1185">Reference proteome</keyword>
<evidence type="ECO:0000313" key="8">
    <source>
        <dbReference type="Proteomes" id="UP000499080"/>
    </source>
</evidence>
<dbReference type="PANTHER" id="PTHR24379">
    <property type="entry name" value="KRAB AND ZINC FINGER DOMAIN-CONTAINING"/>
    <property type="match status" value="1"/>
</dbReference>
<feature type="domain" description="C2H2-type" evidence="6">
    <location>
        <begin position="263"/>
        <end position="290"/>
    </location>
</feature>
<dbReference type="PANTHER" id="PTHR24379:SF121">
    <property type="entry name" value="C2H2-TYPE DOMAIN-CONTAINING PROTEIN"/>
    <property type="match status" value="1"/>
</dbReference>
<dbReference type="SUPFAM" id="SSF57667">
    <property type="entry name" value="beta-beta-alpha zinc fingers"/>
    <property type="match status" value="6"/>
</dbReference>
<dbReference type="GO" id="GO:0045893">
    <property type="term" value="P:positive regulation of DNA-templated transcription"/>
    <property type="evidence" value="ECO:0007669"/>
    <property type="project" value="UniProtKB-ARBA"/>
</dbReference>
<evidence type="ECO:0000256" key="2">
    <source>
        <dbReference type="ARBA" id="ARBA00022737"/>
    </source>
</evidence>
<dbReference type="EMBL" id="BGPR01000488">
    <property type="protein sequence ID" value="GBM22856.1"/>
    <property type="molecule type" value="Genomic_DNA"/>
</dbReference>
<evidence type="ECO:0000256" key="3">
    <source>
        <dbReference type="ARBA" id="ARBA00022771"/>
    </source>
</evidence>
<dbReference type="GO" id="GO:0043565">
    <property type="term" value="F:sequence-specific DNA binding"/>
    <property type="evidence" value="ECO:0007669"/>
    <property type="project" value="UniProtKB-ARBA"/>
</dbReference>
<dbReference type="PROSITE" id="PS00028">
    <property type="entry name" value="ZINC_FINGER_C2H2_1"/>
    <property type="match status" value="4"/>
</dbReference>
<feature type="domain" description="C2H2-type" evidence="6">
    <location>
        <begin position="121"/>
        <end position="148"/>
    </location>
</feature>
<keyword evidence="3 5" id="KW-0863">Zinc-finger</keyword>
<dbReference type="Gene3D" id="3.30.160.60">
    <property type="entry name" value="Classic Zinc Finger"/>
    <property type="match status" value="10"/>
</dbReference>
<feature type="domain" description="C2H2-type" evidence="6">
    <location>
        <begin position="149"/>
        <end position="176"/>
    </location>
</feature>
<organism evidence="7 8">
    <name type="scientific">Araneus ventricosus</name>
    <name type="common">Orbweaver spider</name>
    <name type="synonym">Epeira ventricosa</name>
    <dbReference type="NCBI Taxonomy" id="182803"/>
    <lineage>
        <taxon>Eukaryota</taxon>
        <taxon>Metazoa</taxon>
        <taxon>Ecdysozoa</taxon>
        <taxon>Arthropoda</taxon>
        <taxon>Chelicerata</taxon>
        <taxon>Arachnida</taxon>
        <taxon>Araneae</taxon>
        <taxon>Araneomorphae</taxon>
        <taxon>Entelegynae</taxon>
        <taxon>Araneoidea</taxon>
        <taxon>Araneidae</taxon>
        <taxon>Araneus</taxon>
    </lineage>
</organism>
<dbReference type="PROSITE" id="PS50157">
    <property type="entry name" value="ZINC_FINGER_C2H2_2"/>
    <property type="match status" value="9"/>
</dbReference>
<comment type="caution">
    <text evidence="7">The sequence shown here is derived from an EMBL/GenBank/DDBJ whole genome shotgun (WGS) entry which is preliminary data.</text>
</comment>
<dbReference type="Proteomes" id="UP000499080">
    <property type="component" value="Unassembled WGS sequence"/>
</dbReference>
<feature type="domain" description="C2H2-type" evidence="6">
    <location>
        <begin position="352"/>
        <end position="379"/>
    </location>
</feature>
<dbReference type="InterPro" id="IPR013087">
    <property type="entry name" value="Znf_C2H2_type"/>
</dbReference>
<evidence type="ECO:0000256" key="4">
    <source>
        <dbReference type="ARBA" id="ARBA00022833"/>
    </source>
</evidence>
<reference evidence="7 8" key="1">
    <citation type="journal article" date="2019" name="Sci. Rep.">
        <title>Orb-weaving spider Araneus ventricosus genome elucidates the spidroin gene catalogue.</title>
        <authorList>
            <person name="Kono N."/>
            <person name="Nakamura H."/>
            <person name="Ohtoshi R."/>
            <person name="Moran D.A.P."/>
            <person name="Shinohara A."/>
            <person name="Yoshida Y."/>
            <person name="Fujiwara M."/>
            <person name="Mori M."/>
            <person name="Tomita M."/>
            <person name="Arakawa K."/>
        </authorList>
    </citation>
    <scope>NUCLEOTIDE SEQUENCE [LARGE SCALE GENOMIC DNA]</scope>
</reference>
<feature type="domain" description="C2H2-type" evidence="6">
    <location>
        <begin position="17"/>
        <end position="44"/>
    </location>
</feature>
<evidence type="ECO:0000313" key="7">
    <source>
        <dbReference type="EMBL" id="GBM22856.1"/>
    </source>
</evidence>
<dbReference type="FunFam" id="3.30.160.60:FF:000624">
    <property type="entry name" value="zinc finger protein 697"/>
    <property type="match status" value="1"/>
</dbReference>
<feature type="domain" description="C2H2-type" evidence="6">
    <location>
        <begin position="66"/>
        <end position="93"/>
    </location>
</feature>
<evidence type="ECO:0000256" key="1">
    <source>
        <dbReference type="ARBA" id="ARBA00022723"/>
    </source>
</evidence>
<dbReference type="FunFam" id="3.30.160.60:FF:001325">
    <property type="entry name" value="zinc finger protein 200"/>
    <property type="match status" value="1"/>
</dbReference>
<dbReference type="GO" id="GO:0005694">
    <property type="term" value="C:chromosome"/>
    <property type="evidence" value="ECO:0007669"/>
    <property type="project" value="UniProtKB-ARBA"/>
</dbReference>
<accession>A0A4Y2E3E7</accession>
<dbReference type="GO" id="GO:0008270">
    <property type="term" value="F:zinc ion binding"/>
    <property type="evidence" value="ECO:0007669"/>
    <property type="project" value="UniProtKB-KW"/>
</dbReference>
<evidence type="ECO:0000259" key="6">
    <source>
        <dbReference type="PROSITE" id="PS50157"/>
    </source>
</evidence>
<gene>
    <name evidence="7" type="primary">ZNF569_20</name>
    <name evidence="7" type="ORF">AVEN_202130_1</name>
</gene>
<dbReference type="InterPro" id="IPR036236">
    <property type="entry name" value="Znf_C2H2_sf"/>
</dbReference>
<dbReference type="OrthoDB" id="654211at2759"/>
<name>A0A4Y2E3E7_ARAVE</name>
<dbReference type="FunFam" id="3.30.160.60:FF:002343">
    <property type="entry name" value="Zinc finger protein 33A"/>
    <property type="match status" value="2"/>
</dbReference>